<feature type="region of interest" description="Disordered" evidence="2">
    <location>
        <begin position="419"/>
        <end position="465"/>
    </location>
</feature>
<sequence length="1332" mass="150556">MAWSPQYPDVLPSDPHHLEWNRRLDPHSVNQRLGRVNNCIEKLRREIREHGDFISTLIASPVRNLTETGIHDSLNTLNEGVNQLGVELTLLGNQVNESLVSLGTSGASSPGENNHVFRKVPRCGQKLNMIGKIKIDKRCSSLDQLIGVLECTSWSQLRASLAHPNFSSVSELNAVWRSEDQSLGEKASELLCSWMKEKLRIESLMRRQAEATISRQRTALETSRAAERELRETLRDYEAKFRVSKSSNSTSLQELLRTTTHNLHLYDTDEDIVRRILTQLDSTREKLDAQIEQSNELEALLAERDSRIVAQANELTEVESQLAASTELISSLHERLSTNHRQLTQLLKQMNLKAGGSLSDCPWASDLPAVPAVLELATSLDTAYAELQESERLRVIAERRAASATNTARDLRAQLRLCASRPRSHTPPRNPQLGDSSCTSPSVPKSLEAVTQTEHRTSSVSIQTDSRHISNVGDAHVNLAGENQINQGNSDDSEKVDILLTYGLTRPQSVLDQVNDDDLVTTHHVVELREALRNAVSQIDRLNKYRIAQKTKYDRLQHRFAQMSSELDATVDALRTHQTSNEMERRRTAVELAQLRTQLAKATTLLEHYKLVSLKKVEDGTPQLGSTRAASASPVTPRSNGAGKPTTQHSFESVFSNDLTLQLATAQKELTQLRLDMTQQRADSEKIATKLRGLLAEANSDNRALRIQLTRAQMLSGSKDGDLSKSDLVCNNCQRLQRLLDLLQAKRETANTKGSGALKDTLQLDNLTAPIKSISETGTQTSVSTQLPLHEAQQQEFKSALETEVEKGACELTQVEKSIRKQETKFLNDSDRPDQQVRLLDTGQDSMEQELLMKSAKYEREIQELRDQLDAERAQLTRERSTLADKQKSLDAQIVEQQYQMNELTQKRTEAETLINLAMEEKVVNASYKEQLQARHNALDVYKADLDRQRDELLLEKDRLATERKRESHSEMVQTELSYAHERNELESKILLTSEPVMANTASLLGENFDHPHDVSGSKENMDGLDVNSVSEELLLLKCQLHEEWSKFEKEKVAFRKLQEQLAMQHHPVAADSANEPESPGLVPSSSSSTEPPLSYSQLASRLHAAEREAEDAVEQLKASNAEFLTLRERLSHAAMERAQLKATVEGLDEQVSQLENALYERTQEVQQCRRQLEELQRASQSERVQIPTANKVHESDSVPKRFHLHPINAVLHEVNQNTGLPTHSLATRISMSPLFQSESTMISVEPLVDRENNYWVSRLHHSFVRRQLNHIRVLVLRCGRAANNLVSFCSWGLSRARYRCTVQSLPRPQFFMLFLIYFLFVHFLLLRFWLS</sequence>
<keyword evidence="3" id="KW-0472">Membrane</keyword>
<feature type="coiled-coil region" evidence="1">
    <location>
        <begin position="380"/>
        <end position="414"/>
    </location>
</feature>
<evidence type="ECO:0000256" key="2">
    <source>
        <dbReference type="SAM" id="MobiDB-lite"/>
    </source>
</evidence>
<evidence type="ECO:0000256" key="1">
    <source>
        <dbReference type="SAM" id="Coils"/>
    </source>
</evidence>
<keyword evidence="1" id="KW-0175">Coiled coil</keyword>
<feature type="region of interest" description="Disordered" evidence="2">
    <location>
        <begin position="1066"/>
        <end position="1103"/>
    </location>
</feature>
<proteinExistence type="predicted"/>
<feature type="region of interest" description="Disordered" evidence="2">
    <location>
        <begin position="621"/>
        <end position="649"/>
    </location>
</feature>
<gene>
    <name evidence="4" type="ORF">CDAUBV1_LOCUS5570</name>
</gene>
<protein>
    <submittedName>
        <fullName evidence="4">Uncharacterized protein</fullName>
    </submittedName>
</protein>
<dbReference type="Proteomes" id="UP001497525">
    <property type="component" value="Unassembled WGS sequence"/>
</dbReference>
<organism evidence="4 5">
    <name type="scientific">Calicophoron daubneyi</name>
    <name type="common">Rumen fluke</name>
    <name type="synonym">Paramphistomum daubneyi</name>
    <dbReference type="NCBI Taxonomy" id="300641"/>
    <lineage>
        <taxon>Eukaryota</taxon>
        <taxon>Metazoa</taxon>
        <taxon>Spiralia</taxon>
        <taxon>Lophotrochozoa</taxon>
        <taxon>Platyhelminthes</taxon>
        <taxon>Trematoda</taxon>
        <taxon>Digenea</taxon>
        <taxon>Plagiorchiida</taxon>
        <taxon>Pronocephalata</taxon>
        <taxon>Paramphistomoidea</taxon>
        <taxon>Paramphistomidae</taxon>
        <taxon>Calicophoron</taxon>
    </lineage>
</organism>
<feature type="coiled-coil region" evidence="1">
    <location>
        <begin position="848"/>
        <end position="963"/>
    </location>
</feature>
<keyword evidence="3" id="KW-0812">Transmembrane</keyword>
<accession>A0AAV2T5I0</accession>
<feature type="coiled-coil region" evidence="1">
    <location>
        <begin position="656"/>
        <end position="753"/>
    </location>
</feature>
<evidence type="ECO:0000313" key="5">
    <source>
        <dbReference type="Proteomes" id="UP001497525"/>
    </source>
</evidence>
<evidence type="ECO:0000256" key="3">
    <source>
        <dbReference type="SAM" id="Phobius"/>
    </source>
</evidence>
<feature type="compositionally biased region" description="Polar residues" evidence="2">
    <location>
        <begin position="433"/>
        <end position="443"/>
    </location>
</feature>
<feature type="compositionally biased region" description="Polar residues" evidence="2">
    <location>
        <begin position="623"/>
        <end position="649"/>
    </location>
</feature>
<comment type="caution">
    <text evidence="4">The sequence shown here is derived from an EMBL/GenBank/DDBJ whole genome shotgun (WGS) entry which is preliminary data.</text>
</comment>
<dbReference type="EMBL" id="CAXLJL010000134">
    <property type="protein sequence ID" value="CAL5132728.1"/>
    <property type="molecule type" value="Genomic_DNA"/>
</dbReference>
<name>A0AAV2T5I0_CALDB</name>
<evidence type="ECO:0000313" key="4">
    <source>
        <dbReference type="EMBL" id="CAL5132728.1"/>
    </source>
</evidence>
<feature type="compositionally biased region" description="Low complexity" evidence="2">
    <location>
        <begin position="1076"/>
        <end position="1097"/>
    </location>
</feature>
<keyword evidence="3" id="KW-1133">Transmembrane helix</keyword>
<feature type="transmembrane region" description="Helical" evidence="3">
    <location>
        <begin position="1311"/>
        <end position="1331"/>
    </location>
</feature>
<reference evidence="4" key="1">
    <citation type="submission" date="2024-06" db="EMBL/GenBank/DDBJ databases">
        <authorList>
            <person name="Liu X."/>
            <person name="Lenzi L."/>
            <person name="Haldenby T S."/>
            <person name="Uol C."/>
        </authorList>
    </citation>
    <scope>NUCLEOTIDE SEQUENCE</scope>
</reference>